<feature type="domain" description="ParB/Spo0J HTH" evidence="2">
    <location>
        <begin position="31"/>
        <end position="129"/>
    </location>
</feature>
<dbReference type="GO" id="GO:0007059">
    <property type="term" value="P:chromosome segregation"/>
    <property type="evidence" value="ECO:0007669"/>
    <property type="project" value="TreeGrafter"/>
</dbReference>
<keyword evidence="4" id="KW-1185">Reference proteome</keyword>
<dbReference type="KEGG" id="wei:EQG49_07960"/>
<dbReference type="InterPro" id="IPR041468">
    <property type="entry name" value="HTH_ParB/Spo0J"/>
</dbReference>
<dbReference type="EMBL" id="CP037940">
    <property type="protein sequence ID" value="QBO36403.1"/>
    <property type="molecule type" value="Genomic_DNA"/>
</dbReference>
<dbReference type="Proteomes" id="UP000292886">
    <property type="component" value="Chromosome"/>
</dbReference>
<organism evidence="3 4">
    <name type="scientific">Periweissella cryptocerci</name>
    <dbReference type="NCBI Taxonomy" id="2506420"/>
    <lineage>
        <taxon>Bacteria</taxon>
        <taxon>Bacillati</taxon>
        <taxon>Bacillota</taxon>
        <taxon>Bacilli</taxon>
        <taxon>Lactobacillales</taxon>
        <taxon>Lactobacillaceae</taxon>
        <taxon>Periweissella</taxon>
    </lineage>
</organism>
<comment type="similarity">
    <text evidence="1">Belongs to the ParB family.</text>
</comment>
<sequence length="187" mass="21174">MVKAVRQENKLTETEIDQRIAALVKQLQNAEISVIEEANEYQTLMQVSDYTQAVLANELGKSQATIANKLRLLKLGEPAKDAIRKGEMTERHGRALLKLDKRNQAKVVHKIIHTGLTVKETEIIVKELQVQQLDVVAQRNLLQAFLKDGLAILKKQGVLVELEEDNKDTNYQVTLRLVKAEQTERKA</sequence>
<dbReference type="PANTHER" id="PTHR33375">
    <property type="entry name" value="CHROMOSOME-PARTITIONING PROTEIN PARB-RELATED"/>
    <property type="match status" value="1"/>
</dbReference>
<dbReference type="GO" id="GO:0045881">
    <property type="term" value="P:positive regulation of sporulation resulting in formation of a cellular spore"/>
    <property type="evidence" value="ECO:0007669"/>
    <property type="project" value="TreeGrafter"/>
</dbReference>
<dbReference type="Gene3D" id="1.10.10.2830">
    <property type="match status" value="1"/>
</dbReference>
<evidence type="ECO:0000256" key="1">
    <source>
        <dbReference type="ARBA" id="ARBA00006295"/>
    </source>
</evidence>
<evidence type="ECO:0000259" key="2">
    <source>
        <dbReference type="Pfam" id="PF17762"/>
    </source>
</evidence>
<dbReference type="GO" id="GO:0005694">
    <property type="term" value="C:chromosome"/>
    <property type="evidence" value="ECO:0007669"/>
    <property type="project" value="TreeGrafter"/>
</dbReference>
<dbReference type="InterPro" id="IPR050336">
    <property type="entry name" value="Chromosome_partition/occlusion"/>
</dbReference>
<proteinExistence type="inferred from homology"/>
<protein>
    <recommendedName>
        <fullName evidence="2">ParB/Spo0J HTH domain-containing protein</fullName>
    </recommendedName>
</protein>
<name>A0A4P6YUL4_9LACO</name>
<evidence type="ECO:0000313" key="4">
    <source>
        <dbReference type="Proteomes" id="UP000292886"/>
    </source>
</evidence>
<dbReference type="AlphaFoldDB" id="A0A4P6YUL4"/>
<accession>A0A4P6YUL4</accession>
<dbReference type="SUPFAM" id="SSF109709">
    <property type="entry name" value="KorB DNA-binding domain-like"/>
    <property type="match status" value="1"/>
</dbReference>
<dbReference type="PANTHER" id="PTHR33375:SF8">
    <property type="entry name" value="NUCLEOID OCCLUSION PROTEIN"/>
    <property type="match status" value="1"/>
</dbReference>
<dbReference type="OrthoDB" id="9802051at2"/>
<gene>
    <name evidence="3" type="ORF">EQG49_07960</name>
</gene>
<reference evidence="4" key="1">
    <citation type="submission" date="2019-03" db="EMBL/GenBank/DDBJ databases">
        <title>Weissella sp. 26KH-42 Genome sequencing.</title>
        <authorList>
            <person name="Heo J."/>
            <person name="Kim S.-J."/>
            <person name="Kim J.-S."/>
            <person name="Hong S.-B."/>
            <person name="Kwon S.-W."/>
        </authorList>
    </citation>
    <scope>NUCLEOTIDE SEQUENCE [LARGE SCALE GENOMIC DNA]</scope>
    <source>
        <strain evidence="4">26KH-42</strain>
    </source>
</reference>
<dbReference type="Pfam" id="PF17762">
    <property type="entry name" value="HTH_ParB"/>
    <property type="match status" value="1"/>
</dbReference>
<dbReference type="FunFam" id="1.10.10.2830:FF:000001">
    <property type="entry name" value="Chromosome partitioning protein ParB"/>
    <property type="match status" value="1"/>
</dbReference>
<evidence type="ECO:0000313" key="3">
    <source>
        <dbReference type="EMBL" id="QBO36403.1"/>
    </source>
</evidence>